<feature type="active site" description="Charge relay system" evidence="6 7">
    <location>
        <position position="151"/>
    </location>
</feature>
<comment type="caution">
    <text evidence="13">The sequence shown here is derived from an EMBL/GenBank/DDBJ whole genome shotgun (WGS) entry which is preliminary data.</text>
</comment>
<feature type="region of interest" description="Disordered" evidence="8">
    <location>
        <begin position="205"/>
        <end position="230"/>
    </location>
</feature>
<feature type="signal peptide" evidence="9">
    <location>
        <begin position="1"/>
        <end position="34"/>
    </location>
</feature>
<evidence type="ECO:0008006" key="17">
    <source>
        <dbReference type="Google" id="ProtNLM"/>
    </source>
</evidence>
<dbReference type="InterPro" id="IPR000209">
    <property type="entry name" value="Peptidase_S8/S53_dom"/>
</dbReference>
<protein>
    <recommendedName>
        <fullName evidence="17">Subtilisin-like protease</fullName>
    </recommendedName>
</protein>
<proteinExistence type="inferred from homology"/>
<name>A0A835P8F1_VANPL</name>
<evidence type="ECO:0000256" key="7">
    <source>
        <dbReference type="PROSITE-ProRule" id="PRU01240"/>
    </source>
</evidence>
<dbReference type="EMBL" id="JADCNM010000448">
    <property type="protein sequence ID" value="KAG0447539.1"/>
    <property type="molecule type" value="Genomic_DNA"/>
</dbReference>
<dbReference type="PROSITE" id="PS51892">
    <property type="entry name" value="SUBTILASE"/>
    <property type="match status" value="1"/>
</dbReference>
<feature type="domain" description="PA" evidence="11">
    <location>
        <begin position="391"/>
        <end position="462"/>
    </location>
</feature>
<keyword evidence="2 7" id="KW-0645">Protease</keyword>
<evidence type="ECO:0000259" key="11">
    <source>
        <dbReference type="Pfam" id="PF02225"/>
    </source>
</evidence>
<dbReference type="FunFam" id="3.50.30.30:FF:000005">
    <property type="entry name" value="subtilisin-like protease SBT1.5"/>
    <property type="match status" value="1"/>
</dbReference>
<evidence type="ECO:0000313" key="15">
    <source>
        <dbReference type="Proteomes" id="UP000636800"/>
    </source>
</evidence>
<dbReference type="SUPFAM" id="SSF52743">
    <property type="entry name" value="Subtilisin-like"/>
    <property type="match status" value="1"/>
</dbReference>
<comment type="similarity">
    <text evidence="1 7">Belongs to the peptidase S8 family.</text>
</comment>
<dbReference type="Proteomes" id="UP000636800">
    <property type="component" value="Unassembled WGS sequence"/>
</dbReference>
<evidence type="ECO:0000256" key="4">
    <source>
        <dbReference type="ARBA" id="ARBA00022801"/>
    </source>
</evidence>
<accession>A0A835P8F1</accession>
<dbReference type="CDD" id="cd02120">
    <property type="entry name" value="PA_subtilisin_like"/>
    <property type="match status" value="1"/>
</dbReference>
<evidence type="ECO:0000256" key="2">
    <source>
        <dbReference type="ARBA" id="ARBA00022670"/>
    </source>
</evidence>
<evidence type="ECO:0000256" key="6">
    <source>
        <dbReference type="PIRSR" id="PIRSR615500-1"/>
    </source>
</evidence>
<evidence type="ECO:0000259" key="10">
    <source>
        <dbReference type="Pfam" id="PF00082"/>
    </source>
</evidence>
<evidence type="ECO:0000313" key="16">
    <source>
        <dbReference type="Proteomes" id="UP000639772"/>
    </source>
</evidence>
<dbReference type="PANTHER" id="PTHR10795">
    <property type="entry name" value="PROPROTEIN CONVERTASE SUBTILISIN/KEXIN"/>
    <property type="match status" value="1"/>
</dbReference>
<dbReference type="Gene3D" id="3.30.70.80">
    <property type="entry name" value="Peptidase S8 propeptide/proteinase inhibitor I9"/>
    <property type="match status" value="1"/>
</dbReference>
<dbReference type="InterPro" id="IPR003137">
    <property type="entry name" value="PA_domain"/>
</dbReference>
<dbReference type="Gene3D" id="3.50.30.30">
    <property type="match status" value="1"/>
</dbReference>
<dbReference type="Gene3D" id="3.40.50.200">
    <property type="entry name" value="Peptidase S8/S53 domain"/>
    <property type="match status" value="1"/>
</dbReference>
<evidence type="ECO:0000259" key="12">
    <source>
        <dbReference type="Pfam" id="PF05922"/>
    </source>
</evidence>
<dbReference type="FunFam" id="3.40.50.200:FF:000006">
    <property type="entry name" value="Subtilisin-like protease SBT1.5"/>
    <property type="match status" value="1"/>
</dbReference>
<feature type="active site" description="Charge relay system" evidence="6 7">
    <location>
        <position position="547"/>
    </location>
</feature>
<dbReference type="InterPro" id="IPR034197">
    <property type="entry name" value="Peptidases_S8_3"/>
</dbReference>
<dbReference type="GO" id="GO:0004252">
    <property type="term" value="F:serine-type endopeptidase activity"/>
    <property type="evidence" value="ECO:0007669"/>
    <property type="project" value="UniProtKB-UniRule"/>
</dbReference>
<dbReference type="InterPro" id="IPR023828">
    <property type="entry name" value="Peptidase_S8_Ser-AS"/>
</dbReference>
<dbReference type="EMBL" id="JADCNL010000447">
    <property type="protein sequence ID" value="KAG0447602.1"/>
    <property type="molecule type" value="Genomic_DNA"/>
</dbReference>
<evidence type="ECO:0000256" key="1">
    <source>
        <dbReference type="ARBA" id="ARBA00011073"/>
    </source>
</evidence>
<dbReference type="InterPro" id="IPR015500">
    <property type="entry name" value="Peptidase_S8_subtilisin-rel"/>
</dbReference>
<dbReference type="CDD" id="cd04852">
    <property type="entry name" value="Peptidases_S8_3"/>
    <property type="match status" value="1"/>
</dbReference>
<keyword evidence="5 7" id="KW-0720">Serine protease</keyword>
<feature type="compositionally biased region" description="Basic and acidic residues" evidence="8">
    <location>
        <begin position="208"/>
        <end position="222"/>
    </location>
</feature>
<dbReference type="InterPro" id="IPR037045">
    <property type="entry name" value="S8pro/Inhibitor_I9_sf"/>
</dbReference>
<dbReference type="Proteomes" id="UP000639772">
    <property type="component" value="Unassembled WGS sequence"/>
</dbReference>
<dbReference type="AlphaFoldDB" id="A0A835P8F1"/>
<dbReference type="Pfam" id="PF05922">
    <property type="entry name" value="Inhibitor_I9"/>
    <property type="match status" value="1"/>
</dbReference>
<dbReference type="InterPro" id="IPR010259">
    <property type="entry name" value="S8pro/Inhibitor_I9"/>
</dbReference>
<organism evidence="13 16">
    <name type="scientific">Vanilla planifolia</name>
    <name type="common">Vanilla</name>
    <dbReference type="NCBI Taxonomy" id="51239"/>
    <lineage>
        <taxon>Eukaryota</taxon>
        <taxon>Viridiplantae</taxon>
        <taxon>Streptophyta</taxon>
        <taxon>Embryophyta</taxon>
        <taxon>Tracheophyta</taxon>
        <taxon>Spermatophyta</taxon>
        <taxon>Magnoliopsida</taxon>
        <taxon>Liliopsida</taxon>
        <taxon>Asparagales</taxon>
        <taxon>Orchidaceae</taxon>
        <taxon>Vanilloideae</taxon>
        <taxon>Vanilleae</taxon>
        <taxon>Vanilla</taxon>
    </lineage>
</organism>
<feature type="chain" id="PRO_5036240270" description="Subtilisin-like protease" evidence="9">
    <location>
        <begin position="35"/>
        <end position="570"/>
    </location>
</feature>
<gene>
    <name evidence="14" type="ORF">HPP92_028262</name>
    <name evidence="13" type="ORF">HPP92_028282</name>
</gene>
<evidence type="ECO:0000256" key="3">
    <source>
        <dbReference type="ARBA" id="ARBA00022729"/>
    </source>
</evidence>
<keyword evidence="4 7" id="KW-0378">Hydrolase</keyword>
<feature type="domain" description="Peptidase S8/S53" evidence="10">
    <location>
        <begin position="143"/>
        <end position="567"/>
    </location>
</feature>
<dbReference type="InterPro" id="IPR036852">
    <property type="entry name" value="Peptidase_S8/S53_dom_sf"/>
</dbReference>
<keyword evidence="15" id="KW-1185">Reference proteome</keyword>
<dbReference type="InterPro" id="IPR045051">
    <property type="entry name" value="SBT"/>
</dbReference>
<evidence type="ECO:0000256" key="9">
    <source>
        <dbReference type="SAM" id="SignalP"/>
    </source>
</evidence>
<feature type="active site" description="Charge relay system" evidence="6 7">
    <location>
        <position position="221"/>
    </location>
</feature>
<dbReference type="GO" id="GO:0006508">
    <property type="term" value="P:proteolysis"/>
    <property type="evidence" value="ECO:0007669"/>
    <property type="project" value="UniProtKB-KW"/>
</dbReference>
<reference evidence="15 16" key="1">
    <citation type="journal article" date="2020" name="Nat. Food">
        <title>A phased Vanilla planifolia genome enables genetic improvement of flavour and production.</title>
        <authorList>
            <person name="Hasing T."/>
            <person name="Tang H."/>
            <person name="Brym M."/>
            <person name="Khazi F."/>
            <person name="Huang T."/>
            <person name="Chambers A.H."/>
        </authorList>
    </citation>
    <scope>NUCLEOTIDE SEQUENCE [LARGE SCALE GENOMIC DNA]</scope>
    <source>
        <tissue evidence="13">Leaf</tissue>
    </source>
</reference>
<keyword evidence="3 9" id="KW-0732">Signal</keyword>
<evidence type="ECO:0000313" key="14">
    <source>
        <dbReference type="EMBL" id="KAG0447602.1"/>
    </source>
</evidence>
<sequence length="570" mass="59733">MAKASKESRVDPSKLFLAFLSFLVLSTVPTACSGNRTYIVYMNPARKPSVHPTHAAWYSSHLQSLSIDPSRHLIYSYSSAFHAFAASSLLPRHLRLLRRSPSVLHLQPDPLLRLHTTRTPLFLGLLSPSSPSSPLRSADYAASNVVVGVLDTGVWPESPSFTDSSLPPVPSHWRGQCDSGVDFSPSLCNRKLVGARSFSRGFLSSGRSRREFDSPRDRDGHGTHTSSTVAGSPVSNASLLGYATGTARGMAFAARIAVYKVCWASGCFGSDILAGIDSAISDGVDILSLSLGGGSAPFFRDTIAVGTFAAAERGIFVACSAGNSGPEIGTVSNSAPWITTVGAGTLDRDFPAYAVLGSGKRFTGVSLYSGKGLPGIHSLFYDTRSNASRMCLAGALDPARVKNKVVFCDRGVNARVEKGAIIRDAGGLGMILANTVASGEELVADSHLLPAVAVGKKSGDQIRKYVISNNSPKAYLTFGGTVVGVRPSPVVAAFSSRGPNPATPEILKPDLLGPGVNILAGWSGSVGPTGLPNDDRRSDFNILSGTSMSCPHISGLAALIRAAHPNGVPR</sequence>
<evidence type="ECO:0000256" key="5">
    <source>
        <dbReference type="ARBA" id="ARBA00022825"/>
    </source>
</evidence>
<evidence type="ECO:0000256" key="8">
    <source>
        <dbReference type="SAM" id="MobiDB-lite"/>
    </source>
</evidence>
<dbReference type="Pfam" id="PF00082">
    <property type="entry name" value="Peptidase_S8"/>
    <property type="match status" value="1"/>
</dbReference>
<evidence type="ECO:0000313" key="13">
    <source>
        <dbReference type="EMBL" id="KAG0447539.1"/>
    </source>
</evidence>
<dbReference type="PROSITE" id="PS00138">
    <property type="entry name" value="SUBTILASE_SER"/>
    <property type="match status" value="1"/>
</dbReference>
<dbReference type="Pfam" id="PF02225">
    <property type="entry name" value="PA"/>
    <property type="match status" value="1"/>
</dbReference>
<feature type="domain" description="Inhibitor I9" evidence="12">
    <location>
        <begin position="37"/>
        <end position="115"/>
    </location>
</feature>
<dbReference type="PRINTS" id="PR00723">
    <property type="entry name" value="SUBTILISIN"/>
</dbReference>
<dbReference type="OrthoDB" id="206201at2759"/>